<evidence type="ECO:0000256" key="3">
    <source>
        <dbReference type="ARBA" id="ARBA00023015"/>
    </source>
</evidence>
<dbReference type="CDD" id="cd07377">
    <property type="entry name" value="WHTH_GntR"/>
    <property type="match status" value="1"/>
</dbReference>
<dbReference type="PROSITE" id="PS50949">
    <property type="entry name" value="HTH_GNTR"/>
    <property type="match status" value="1"/>
</dbReference>
<evidence type="ECO:0000259" key="6">
    <source>
        <dbReference type="PROSITE" id="PS50949"/>
    </source>
</evidence>
<reference evidence="7 8" key="1">
    <citation type="submission" date="2021-04" db="EMBL/GenBank/DDBJ databases">
        <title>Ruania sp. nov., isolated from sandy soil of mangrove forest.</title>
        <authorList>
            <person name="Ge X."/>
            <person name="Huang R."/>
            <person name="Liu W."/>
        </authorList>
    </citation>
    <scope>NUCLEOTIDE SEQUENCE [LARGE SCALE GENOMIC DNA]</scope>
    <source>
        <strain evidence="7 8">N2-46</strain>
    </source>
</reference>
<evidence type="ECO:0000313" key="8">
    <source>
        <dbReference type="Proteomes" id="UP000826651"/>
    </source>
</evidence>
<dbReference type="SUPFAM" id="SSF53383">
    <property type="entry name" value="PLP-dependent transferases"/>
    <property type="match status" value="1"/>
</dbReference>
<evidence type="ECO:0000256" key="4">
    <source>
        <dbReference type="ARBA" id="ARBA00023125"/>
    </source>
</evidence>
<name>A0ABS7SES9_9MICO</name>
<organism evidence="7 8">
    <name type="scientific">Occultella gossypii</name>
    <dbReference type="NCBI Taxonomy" id="2800820"/>
    <lineage>
        <taxon>Bacteria</taxon>
        <taxon>Bacillati</taxon>
        <taxon>Actinomycetota</taxon>
        <taxon>Actinomycetes</taxon>
        <taxon>Micrococcales</taxon>
        <taxon>Ruaniaceae</taxon>
        <taxon>Occultella</taxon>
    </lineage>
</organism>
<keyword evidence="3" id="KW-0805">Transcription regulation</keyword>
<keyword evidence="7" id="KW-0808">Transferase</keyword>
<sequence>MGEIQTDLAWETLLDLERESGPLHVRLTTAIRTVVTSGVIPDGAALPPSRALARDLGCSRWAVTEAYAQLAMEGYLTSRSGSVTRVRSGVAAAAPAGTRSHVHDGAARLPYDLAPGVADVRAFPRSRWVEATRRMLAELPATDLASAIPGGHPRARHVLAAYLRRSRTVDTTAATLVVTTGAGSAMEWLAPRLAAAGHRRIAIEEPSWPVLPDLARRAGLATVPIAVDSDGLAVDRLQQLHDVRAVLLTPAHQFPTGVAMSPSRRAEVTAWARERNGIVVEDDYDAEFRYDRKPSAALQALDPAHVVLLGSLSKSLSSAVGLGWLVGPPALVDDVTAPGGAPLTPGVLTQLTVAEMIERGWYERHLRAVRTGLRRRRDAFVDALARHLPGCSVTGLAAGMHLVLELPPGVVADDVVTRAGARGVAVVSLGRYQRVPAAPDDHGEPPPQALVLGYGNLADARVDDAVGRLAAVIARRE</sequence>
<dbReference type="EMBL" id="JAGSHT010000018">
    <property type="protein sequence ID" value="MBZ2198279.1"/>
    <property type="molecule type" value="Genomic_DNA"/>
</dbReference>
<evidence type="ECO:0000256" key="2">
    <source>
        <dbReference type="ARBA" id="ARBA00022898"/>
    </source>
</evidence>
<dbReference type="InterPro" id="IPR036388">
    <property type="entry name" value="WH-like_DNA-bd_sf"/>
</dbReference>
<dbReference type="Pfam" id="PF00392">
    <property type="entry name" value="GntR"/>
    <property type="match status" value="1"/>
</dbReference>
<dbReference type="Proteomes" id="UP000826651">
    <property type="component" value="Unassembled WGS sequence"/>
</dbReference>
<keyword evidence="2" id="KW-0663">Pyridoxal phosphate</keyword>
<dbReference type="InterPro" id="IPR004839">
    <property type="entry name" value="Aminotransferase_I/II_large"/>
</dbReference>
<gene>
    <name evidence="7" type="ORF">KCQ71_19165</name>
</gene>
<dbReference type="CDD" id="cd00609">
    <property type="entry name" value="AAT_like"/>
    <property type="match status" value="1"/>
</dbReference>
<keyword evidence="4" id="KW-0238">DNA-binding</keyword>
<dbReference type="GO" id="GO:0008483">
    <property type="term" value="F:transaminase activity"/>
    <property type="evidence" value="ECO:0007669"/>
    <property type="project" value="UniProtKB-KW"/>
</dbReference>
<dbReference type="PANTHER" id="PTHR46577">
    <property type="entry name" value="HTH-TYPE TRANSCRIPTIONAL REGULATORY PROTEIN GABR"/>
    <property type="match status" value="1"/>
</dbReference>
<feature type="domain" description="HTH gntR-type" evidence="6">
    <location>
        <begin position="21"/>
        <end position="89"/>
    </location>
</feature>
<dbReference type="Pfam" id="PF00155">
    <property type="entry name" value="Aminotran_1_2"/>
    <property type="match status" value="1"/>
</dbReference>
<keyword evidence="7" id="KW-0032">Aminotransferase</keyword>
<dbReference type="InterPro" id="IPR015421">
    <property type="entry name" value="PyrdxlP-dep_Trfase_major"/>
</dbReference>
<dbReference type="PANTHER" id="PTHR46577:SF1">
    <property type="entry name" value="HTH-TYPE TRANSCRIPTIONAL REGULATORY PROTEIN GABR"/>
    <property type="match status" value="1"/>
</dbReference>
<comment type="similarity">
    <text evidence="1">In the C-terminal section; belongs to the class-I pyridoxal-phosphate-dependent aminotransferase family.</text>
</comment>
<dbReference type="InterPro" id="IPR051446">
    <property type="entry name" value="HTH_trans_reg/aminotransferase"/>
</dbReference>
<comment type="caution">
    <text evidence="7">The sequence shown here is derived from an EMBL/GenBank/DDBJ whole genome shotgun (WGS) entry which is preliminary data.</text>
</comment>
<dbReference type="RefSeq" id="WP_223408917.1">
    <property type="nucleotide sequence ID" value="NZ_JAGSHT010000018.1"/>
</dbReference>
<evidence type="ECO:0000313" key="7">
    <source>
        <dbReference type="EMBL" id="MBZ2198279.1"/>
    </source>
</evidence>
<dbReference type="Gene3D" id="3.40.640.10">
    <property type="entry name" value="Type I PLP-dependent aspartate aminotransferase-like (Major domain)"/>
    <property type="match status" value="1"/>
</dbReference>
<accession>A0ABS7SES9</accession>
<dbReference type="InterPro" id="IPR036390">
    <property type="entry name" value="WH_DNA-bd_sf"/>
</dbReference>
<protein>
    <submittedName>
        <fullName evidence="7">PLP-dependent aminotransferase family protein</fullName>
    </submittedName>
</protein>
<dbReference type="SMART" id="SM00345">
    <property type="entry name" value="HTH_GNTR"/>
    <property type="match status" value="1"/>
</dbReference>
<dbReference type="InterPro" id="IPR015424">
    <property type="entry name" value="PyrdxlP-dep_Trfase"/>
</dbReference>
<dbReference type="Gene3D" id="1.10.10.10">
    <property type="entry name" value="Winged helix-like DNA-binding domain superfamily/Winged helix DNA-binding domain"/>
    <property type="match status" value="1"/>
</dbReference>
<proteinExistence type="inferred from homology"/>
<evidence type="ECO:0000256" key="5">
    <source>
        <dbReference type="ARBA" id="ARBA00023163"/>
    </source>
</evidence>
<dbReference type="InterPro" id="IPR000524">
    <property type="entry name" value="Tscrpt_reg_HTH_GntR"/>
</dbReference>
<dbReference type="SUPFAM" id="SSF46785">
    <property type="entry name" value="Winged helix' DNA-binding domain"/>
    <property type="match status" value="1"/>
</dbReference>
<keyword evidence="8" id="KW-1185">Reference proteome</keyword>
<keyword evidence="5" id="KW-0804">Transcription</keyword>
<evidence type="ECO:0000256" key="1">
    <source>
        <dbReference type="ARBA" id="ARBA00005384"/>
    </source>
</evidence>